<proteinExistence type="predicted"/>
<organism evidence="2 3">
    <name type="scientific">Pararhodobacter aggregans</name>
    <dbReference type="NCBI Taxonomy" id="404875"/>
    <lineage>
        <taxon>Bacteria</taxon>
        <taxon>Pseudomonadati</taxon>
        <taxon>Pseudomonadota</taxon>
        <taxon>Alphaproteobacteria</taxon>
        <taxon>Rhodobacterales</taxon>
        <taxon>Paracoccaceae</taxon>
        <taxon>Pararhodobacter</taxon>
    </lineage>
</organism>
<dbReference type="Proteomes" id="UP000244810">
    <property type="component" value="Unassembled WGS sequence"/>
</dbReference>
<dbReference type="EMBL" id="QDDR01000003">
    <property type="protein sequence ID" value="PVE48000.1"/>
    <property type="molecule type" value="Genomic_DNA"/>
</dbReference>
<reference evidence="2 3" key="1">
    <citation type="journal article" date="2011" name="Syst. Appl. Microbiol.">
        <title>Defluviimonas denitrificans gen. nov., sp. nov., and Pararhodobacter aggregans gen. nov., sp. nov., non-phototrophic Rhodobacteraceae from the biofilter of a marine aquaculture.</title>
        <authorList>
            <person name="Foesel B.U."/>
            <person name="Drake H.L."/>
            <person name="Schramm A."/>
        </authorList>
    </citation>
    <scope>NUCLEOTIDE SEQUENCE [LARGE SCALE GENOMIC DNA]</scope>
    <source>
        <strain evidence="2 3">D1-19</strain>
    </source>
</reference>
<evidence type="ECO:0000259" key="1">
    <source>
        <dbReference type="Pfam" id="PF12697"/>
    </source>
</evidence>
<sequence length="257" mass="26911">MTRESRVTIRGPAGAPPVILLHGWTMTGGIWAPVMERLPARCYAPDLPAHGETTGYAPSVEGGVAQLGDLIAEQGIEGATLVGWSLGALIGWRYLAGGGAGVARMVSLDMSPCPLPAPGWDFPMRGQSAEKAARGAARFRADWPGAARAIAQGMFARPESAPPQIGAGIRRQDPEAMACFWESLVAVDLREAIPTLDLQLLAMHGAESRVYAPETGAWIASAAKRGSVKVLPGCGHAPNLEDPDSTAAAIRDFARLA</sequence>
<keyword evidence="3" id="KW-1185">Reference proteome</keyword>
<dbReference type="RefSeq" id="WP_107751373.1">
    <property type="nucleotide sequence ID" value="NZ_QBKF01000004.1"/>
</dbReference>
<dbReference type="Gene3D" id="3.40.50.1820">
    <property type="entry name" value="alpha/beta hydrolase"/>
    <property type="match status" value="1"/>
</dbReference>
<dbReference type="InterPro" id="IPR000073">
    <property type="entry name" value="AB_hydrolase_1"/>
</dbReference>
<evidence type="ECO:0000313" key="2">
    <source>
        <dbReference type="EMBL" id="PVE48000.1"/>
    </source>
</evidence>
<dbReference type="InterPro" id="IPR050266">
    <property type="entry name" value="AB_hydrolase_sf"/>
</dbReference>
<protein>
    <recommendedName>
        <fullName evidence="1">AB hydrolase-1 domain-containing protein</fullName>
    </recommendedName>
</protein>
<dbReference type="PANTHER" id="PTHR43798">
    <property type="entry name" value="MONOACYLGLYCEROL LIPASE"/>
    <property type="match status" value="1"/>
</dbReference>
<gene>
    <name evidence="2" type="ORF">DDE23_07620</name>
</gene>
<dbReference type="OrthoDB" id="9779853at2"/>
<dbReference type="AlphaFoldDB" id="A0A2T7UTA6"/>
<name>A0A2T7UTA6_9RHOB</name>
<dbReference type="SUPFAM" id="SSF53474">
    <property type="entry name" value="alpha/beta-Hydrolases"/>
    <property type="match status" value="1"/>
</dbReference>
<accession>A0A2T7UTA6</accession>
<evidence type="ECO:0000313" key="3">
    <source>
        <dbReference type="Proteomes" id="UP000244810"/>
    </source>
</evidence>
<dbReference type="Pfam" id="PF12697">
    <property type="entry name" value="Abhydrolase_6"/>
    <property type="match status" value="1"/>
</dbReference>
<comment type="caution">
    <text evidence="2">The sequence shown here is derived from an EMBL/GenBank/DDBJ whole genome shotgun (WGS) entry which is preliminary data.</text>
</comment>
<dbReference type="InterPro" id="IPR029058">
    <property type="entry name" value="AB_hydrolase_fold"/>
</dbReference>
<feature type="domain" description="AB hydrolase-1" evidence="1">
    <location>
        <begin position="18"/>
        <end position="249"/>
    </location>
</feature>